<dbReference type="PANTHER" id="PTHR23319">
    <property type="entry name" value="GRAM DOMAIN CONTAINING 1B, ISOFORM E"/>
    <property type="match status" value="1"/>
</dbReference>
<proteinExistence type="predicted"/>
<dbReference type="AlphaFoldDB" id="A0AAW2YYZ9"/>
<feature type="region of interest" description="Disordered" evidence="3">
    <location>
        <begin position="21"/>
        <end position="170"/>
    </location>
</feature>
<feature type="transmembrane region" description="Helical" evidence="4">
    <location>
        <begin position="467"/>
        <end position="487"/>
    </location>
</feature>
<feature type="transmembrane region" description="Helical" evidence="4">
    <location>
        <begin position="600"/>
        <end position="624"/>
    </location>
</feature>
<comment type="subcellular location">
    <subcellularLocation>
        <location evidence="1">Membrane</location>
    </subcellularLocation>
</comment>
<evidence type="ECO:0000313" key="6">
    <source>
        <dbReference type="EMBL" id="KAL0482048.1"/>
    </source>
</evidence>
<reference evidence="6 7" key="1">
    <citation type="submission" date="2024-03" db="EMBL/GenBank/DDBJ databases">
        <title>The Acrasis kona genome and developmental transcriptomes reveal deep origins of eukaryotic multicellular pathways.</title>
        <authorList>
            <person name="Sheikh S."/>
            <person name="Fu C.-J."/>
            <person name="Brown M.W."/>
            <person name="Baldauf S.L."/>
        </authorList>
    </citation>
    <scope>NUCLEOTIDE SEQUENCE [LARGE SCALE GENOMIC DNA]</scope>
    <source>
        <strain evidence="6 7">ATCC MYA-3509</strain>
    </source>
</reference>
<evidence type="ECO:0000256" key="4">
    <source>
        <dbReference type="SAM" id="Phobius"/>
    </source>
</evidence>
<keyword evidence="4" id="KW-1133">Transmembrane helix</keyword>
<feature type="compositionally biased region" description="Acidic residues" evidence="3">
    <location>
        <begin position="65"/>
        <end position="74"/>
    </location>
</feature>
<dbReference type="EMBL" id="JAOPGA020000809">
    <property type="protein sequence ID" value="KAL0482048.1"/>
    <property type="molecule type" value="Genomic_DNA"/>
</dbReference>
<evidence type="ECO:0000256" key="1">
    <source>
        <dbReference type="ARBA" id="ARBA00004370"/>
    </source>
</evidence>
<evidence type="ECO:0000259" key="5">
    <source>
        <dbReference type="PROSITE" id="PS51778"/>
    </source>
</evidence>
<dbReference type="GO" id="GO:0005886">
    <property type="term" value="C:plasma membrane"/>
    <property type="evidence" value="ECO:0007669"/>
    <property type="project" value="TreeGrafter"/>
</dbReference>
<keyword evidence="7" id="KW-1185">Reference proteome</keyword>
<feature type="region of interest" description="Disordered" evidence="3">
    <location>
        <begin position="381"/>
        <end position="408"/>
    </location>
</feature>
<dbReference type="GO" id="GO:0140268">
    <property type="term" value="C:endoplasmic reticulum-plasma membrane contact site"/>
    <property type="evidence" value="ECO:0007669"/>
    <property type="project" value="TreeGrafter"/>
</dbReference>
<name>A0AAW2YYZ9_9EUKA</name>
<feature type="compositionally biased region" description="Basic and acidic residues" evidence="3">
    <location>
        <begin position="94"/>
        <end position="105"/>
    </location>
</feature>
<organism evidence="6 7">
    <name type="scientific">Acrasis kona</name>
    <dbReference type="NCBI Taxonomy" id="1008807"/>
    <lineage>
        <taxon>Eukaryota</taxon>
        <taxon>Discoba</taxon>
        <taxon>Heterolobosea</taxon>
        <taxon>Tetramitia</taxon>
        <taxon>Eutetramitia</taxon>
        <taxon>Acrasidae</taxon>
        <taxon>Acrasis</taxon>
    </lineage>
</organism>
<evidence type="ECO:0000256" key="2">
    <source>
        <dbReference type="ARBA" id="ARBA00023136"/>
    </source>
</evidence>
<dbReference type="GO" id="GO:0005789">
    <property type="term" value="C:endoplasmic reticulum membrane"/>
    <property type="evidence" value="ECO:0007669"/>
    <property type="project" value="TreeGrafter"/>
</dbReference>
<accession>A0AAW2YYZ9</accession>
<dbReference type="InterPro" id="IPR051482">
    <property type="entry name" value="Cholesterol_transport"/>
</dbReference>
<feature type="compositionally biased region" description="Low complexity" evidence="3">
    <location>
        <begin position="143"/>
        <end position="165"/>
    </location>
</feature>
<sequence>MFRDQTFSVMQELWSLNMKAREKMEKKASSNQSSIEEFVSHVHNKQSESEYSEVLSSTTTNTDEYSQDESDQETDPIGSPQQSNHHDDDDEHQDDLIIHAAKDANNKPSPTISSTTNQSSTNQSSSSNQDGAGAGGEGPPPSNNDNNNNDKNNNKNNNNNNNNNKPNEKKFVNDDKYIINHDITDASQIPPTNTFHADSKFKVHTIFDELIPASTRDIFHVLFADGCSLEINHHASRHDTNLQVSPWTASADSIGMLREMNFVSPVTAPLGPNQTRVKMDQRMVIMKDRSCYYVQNVLWSMDVPYNDTFRIQCGLTVMRQDANHSRLIVTTGVVFLKGTLLKWKIEETAVKESTESYRMWATQAKQAVLQCKEQGTLWSDGIHHDQSNGHEPTSTSKKAQRRKKKPAPIQTNVAKNVISRSPVTATKIITHTPFDNIGSAGFEMQNKSMALQIVAHIVTLVTKCFDLIRIPSLLFVLFFVLFFLLLMPNQNKRYESLQFVENDIAKYTRSNELFDGLMSRALKNDTMQRVHLNQELKGWVEERYRSIYSGKDSAFMRNVIQTIAEKQTTVKKDYNTKDTMEVLLERDLIQRQQQQRQMDVITWSLVVLVVSFVAKTVLSMFGILKN</sequence>
<dbReference type="GO" id="GO:0032366">
    <property type="term" value="P:intracellular sterol transport"/>
    <property type="evidence" value="ECO:0007669"/>
    <property type="project" value="TreeGrafter"/>
</dbReference>
<feature type="domain" description="VASt" evidence="5">
    <location>
        <begin position="202"/>
        <end position="372"/>
    </location>
</feature>
<feature type="compositionally biased region" description="Polar residues" evidence="3">
    <location>
        <begin position="54"/>
        <end position="64"/>
    </location>
</feature>
<comment type="caution">
    <text evidence="6">The sequence shown here is derived from an EMBL/GenBank/DDBJ whole genome shotgun (WGS) entry which is preliminary data.</text>
</comment>
<feature type="compositionally biased region" description="Low complexity" evidence="3">
    <location>
        <begin position="113"/>
        <end position="131"/>
    </location>
</feature>
<dbReference type="GO" id="GO:0120015">
    <property type="term" value="F:sterol transfer activity"/>
    <property type="evidence" value="ECO:0007669"/>
    <property type="project" value="TreeGrafter"/>
</dbReference>
<gene>
    <name evidence="6" type="ORF">AKO1_013263</name>
</gene>
<evidence type="ECO:0000256" key="3">
    <source>
        <dbReference type="SAM" id="MobiDB-lite"/>
    </source>
</evidence>
<dbReference type="Pfam" id="PF16016">
    <property type="entry name" value="VASt"/>
    <property type="match status" value="1"/>
</dbReference>
<dbReference type="InterPro" id="IPR031968">
    <property type="entry name" value="VASt"/>
</dbReference>
<keyword evidence="4" id="KW-0812">Transmembrane</keyword>
<dbReference type="PROSITE" id="PS51778">
    <property type="entry name" value="VAST"/>
    <property type="match status" value="1"/>
</dbReference>
<protein>
    <recommendedName>
        <fullName evidence="5">VASt domain-containing protein</fullName>
    </recommendedName>
</protein>
<evidence type="ECO:0000313" key="7">
    <source>
        <dbReference type="Proteomes" id="UP001431209"/>
    </source>
</evidence>
<dbReference type="GO" id="GO:0032934">
    <property type="term" value="F:sterol binding"/>
    <property type="evidence" value="ECO:0007669"/>
    <property type="project" value="TreeGrafter"/>
</dbReference>
<keyword evidence="2 4" id="KW-0472">Membrane</keyword>
<dbReference type="PANTHER" id="PTHR23319:SF4">
    <property type="entry name" value="GRAM DOMAIN CONTAINING 1B, ISOFORM E"/>
    <property type="match status" value="1"/>
</dbReference>
<dbReference type="Proteomes" id="UP001431209">
    <property type="component" value="Unassembled WGS sequence"/>
</dbReference>